<dbReference type="AlphaFoldDB" id="A0AA88D534"/>
<evidence type="ECO:0000256" key="1">
    <source>
        <dbReference type="SAM" id="MobiDB-lite"/>
    </source>
</evidence>
<accession>A0AA88D534</accession>
<feature type="compositionally biased region" description="Pro residues" evidence="1">
    <location>
        <begin position="49"/>
        <end position="68"/>
    </location>
</feature>
<proteinExistence type="predicted"/>
<feature type="compositionally biased region" description="Low complexity" evidence="1">
    <location>
        <begin position="69"/>
        <end position="82"/>
    </location>
</feature>
<dbReference type="Proteomes" id="UP001187192">
    <property type="component" value="Unassembled WGS sequence"/>
</dbReference>
<protein>
    <submittedName>
        <fullName evidence="2">Uncharacterized protein</fullName>
    </submittedName>
</protein>
<feature type="region of interest" description="Disordered" evidence="1">
    <location>
        <begin position="25"/>
        <end position="103"/>
    </location>
</feature>
<evidence type="ECO:0000313" key="2">
    <source>
        <dbReference type="EMBL" id="GMN43061.1"/>
    </source>
</evidence>
<dbReference type="EMBL" id="BTGU01000015">
    <property type="protein sequence ID" value="GMN43061.1"/>
    <property type="molecule type" value="Genomic_DNA"/>
</dbReference>
<gene>
    <name evidence="2" type="ORF">TIFTF001_012259</name>
</gene>
<comment type="caution">
    <text evidence="2">The sequence shown here is derived from an EMBL/GenBank/DDBJ whole genome shotgun (WGS) entry which is preliminary data.</text>
</comment>
<organism evidence="2 3">
    <name type="scientific">Ficus carica</name>
    <name type="common">Common fig</name>
    <dbReference type="NCBI Taxonomy" id="3494"/>
    <lineage>
        <taxon>Eukaryota</taxon>
        <taxon>Viridiplantae</taxon>
        <taxon>Streptophyta</taxon>
        <taxon>Embryophyta</taxon>
        <taxon>Tracheophyta</taxon>
        <taxon>Spermatophyta</taxon>
        <taxon>Magnoliopsida</taxon>
        <taxon>eudicotyledons</taxon>
        <taxon>Gunneridae</taxon>
        <taxon>Pentapetalae</taxon>
        <taxon>rosids</taxon>
        <taxon>fabids</taxon>
        <taxon>Rosales</taxon>
        <taxon>Moraceae</taxon>
        <taxon>Ficeae</taxon>
        <taxon>Ficus</taxon>
    </lineage>
</organism>
<feature type="compositionally biased region" description="Low complexity" evidence="1">
    <location>
        <begin position="89"/>
        <end position="99"/>
    </location>
</feature>
<name>A0AA88D534_FICCA</name>
<keyword evidence="3" id="KW-1185">Reference proteome</keyword>
<evidence type="ECO:0000313" key="3">
    <source>
        <dbReference type="Proteomes" id="UP001187192"/>
    </source>
</evidence>
<reference evidence="2" key="1">
    <citation type="submission" date="2023-07" db="EMBL/GenBank/DDBJ databases">
        <title>draft genome sequence of fig (Ficus carica).</title>
        <authorList>
            <person name="Takahashi T."/>
            <person name="Nishimura K."/>
        </authorList>
    </citation>
    <scope>NUCLEOTIDE SEQUENCE</scope>
</reference>
<sequence>MERKLWERLCVSYLSYTLHHITLLTPKSSPSPATFPPPSTDLDDRPDAGDPPPAPAPAPPPSAPPPRQDPSTPSLSAPSPLTVNEDPPSSSSLSLFSRRGGQGWVGGGRGWGRWWRGRGWVADVGVVADGGKLTDEGKDLGIIFSNNDSICIVPDSGNWSD</sequence>